<dbReference type="Pfam" id="PF00512">
    <property type="entry name" value="HisKA"/>
    <property type="match status" value="1"/>
</dbReference>
<proteinExistence type="predicted"/>
<feature type="transmembrane region" description="Helical" evidence="5">
    <location>
        <begin position="294"/>
        <end position="312"/>
    </location>
</feature>
<dbReference type="InterPro" id="IPR004358">
    <property type="entry name" value="Sig_transdc_His_kin-like_C"/>
</dbReference>
<keyword evidence="3" id="KW-0597">Phosphoprotein</keyword>
<keyword evidence="7" id="KW-0808">Transferase</keyword>
<dbReference type="Proteomes" id="UP000297855">
    <property type="component" value="Unassembled WGS sequence"/>
</dbReference>
<dbReference type="RefSeq" id="WP_135813303.1">
    <property type="nucleotide sequence ID" value="NZ_RQEV01000010.1"/>
</dbReference>
<evidence type="ECO:0000256" key="1">
    <source>
        <dbReference type="ARBA" id="ARBA00000085"/>
    </source>
</evidence>
<gene>
    <name evidence="7" type="ORF">EHO61_09050</name>
</gene>
<dbReference type="InterPro" id="IPR036890">
    <property type="entry name" value="HATPase_C_sf"/>
</dbReference>
<dbReference type="SMART" id="SM00387">
    <property type="entry name" value="HATPase_c"/>
    <property type="match status" value="1"/>
</dbReference>
<dbReference type="OrthoDB" id="9809348at2"/>
<dbReference type="InterPro" id="IPR036097">
    <property type="entry name" value="HisK_dim/P_sf"/>
</dbReference>
<keyword evidence="5" id="KW-1133">Transmembrane helix</keyword>
<dbReference type="CDD" id="cd00082">
    <property type="entry name" value="HisKA"/>
    <property type="match status" value="1"/>
</dbReference>
<name>A0A4R9GQI6_9LEPT</name>
<dbReference type="EMBL" id="RQEV01000010">
    <property type="protein sequence ID" value="TGK18615.1"/>
    <property type="molecule type" value="Genomic_DNA"/>
</dbReference>
<dbReference type="PROSITE" id="PS51257">
    <property type="entry name" value="PROKAR_LIPOPROTEIN"/>
    <property type="match status" value="1"/>
</dbReference>
<keyword evidence="4" id="KW-0902">Two-component regulatory system</keyword>
<evidence type="ECO:0000259" key="6">
    <source>
        <dbReference type="PROSITE" id="PS50109"/>
    </source>
</evidence>
<evidence type="ECO:0000256" key="3">
    <source>
        <dbReference type="ARBA" id="ARBA00022553"/>
    </source>
</evidence>
<dbReference type="AlphaFoldDB" id="A0A4R9GQI6"/>
<dbReference type="CDD" id="cd16922">
    <property type="entry name" value="HATPase_EvgS-ArcB-TorS-like"/>
    <property type="match status" value="1"/>
</dbReference>
<dbReference type="Gene3D" id="1.10.287.130">
    <property type="match status" value="1"/>
</dbReference>
<evidence type="ECO:0000256" key="4">
    <source>
        <dbReference type="ARBA" id="ARBA00023012"/>
    </source>
</evidence>
<dbReference type="Pfam" id="PF02518">
    <property type="entry name" value="HATPase_c"/>
    <property type="match status" value="1"/>
</dbReference>
<keyword evidence="5" id="KW-0812">Transmembrane</keyword>
<dbReference type="InterPro" id="IPR003594">
    <property type="entry name" value="HATPase_dom"/>
</dbReference>
<dbReference type="Pfam" id="PF07695">
    <property type="entry name" value="7TMR-DISM_7TM"/>
    <property type="match status" value="1"/>
</dbReference>
<dbReference type="Gene3D" id="3.30.565.10">
    <property type="entry name" value="Histidine kinase-like ATPase, C-terminal domain"/>
    <property type="match status" value="1"/>
</dbReference>
<keyword evidence="5" id="KW-0472">Membrane</keyword>
<evidence type="ECO:0000256" key="2">
    <source>
        <dbReference type="ARBA" id="ARBA00012438"/>
    </source>
</evidence>
<dbReference type="PROSITE" id="PS50109">
    <property type="entry name" value="HIS_KIN"/>
    <property type="match status" value="1"/>
</dbReference>
<feature type="transmembrane region" description="Helical" evidence="5">
    <location>
        <begin position="352"/>
        <end position="371"/>
    </location>
</feature>
<dbReference type="PANTHER" id="PTHR45339:SF1">
    <property type="entry name" value="HYBRID SIGNAL TRANSDUCTION HISTIDINE KINASE J"/>
    <property type="match status" value="1"/>
</dbReference>
<organism evidence="7 8">
    <name type="scientific">Leptospira fluminis</name>
    <dbReference type="NCBI Taxonomy" id="2484979"/>
    <lineage>
        <taxon>Bacteria</taxon>
        <taxon>Pseudomonadati</taxon>
        <taxon>Spirochaetota</taxon>
        <taxon>Spirochaetia</taxon>
        <taxon>Leptospirales</taxon>
        <taxon>Leptospiraceae</taxon>
        <taxon>Leptospira</taxon>
    </lineage>
</organism>
<feature type="transmembrane region" description="Helical" evidence="5">
    <location>
        <begin position="269"/>
        <end position="287"/>
    </location>
</feature>
<reference evidence="7" key="1">
    <citation type="journal article" date="2019" name="PLoS Negl. Trop. Dis.">
        <title>Revisiting the worldwide diversity of Leptospira species in the environment.</title>
        <authorList>
            <person name="Vincent A.T."/>
            <person name="Schiettekatte O."/>
            <person name="Bourhy P."/>
            <person name="Veyrier F.J."/>
            <person name="Picardeau M."/>
        </authorList>
    </citation>
    <scope>NUCLEOTIDE SEQUENCE [LARGE SCALE GENOMIC DNA]</scope>
    <source>
        <strain evidence="7">SCS5</strain>
    </source>
</reference>
<dbReference type="EC" id="2.7.13.3" evidence="2"/>
<sequence length="676" mass="75908">MSRKPKHSFSFVLTLLLIVSCRPFPKGGIVTDGVLHWDQAKTSHRGDCFRLTGKWKFAWLGERPSRELPGDPAIFSLQTTPGSWTGEVWQGQTLPEYGKALYRLELTSTGRVENLHLVSFDQGTNYRILFNGRVLTEVGRVGDPSPDALALLTSYVVLPPWEKKANLDFEISNYYYRKGGLWKPPIFGEPVCVQKYYEDRRDLESLLIGGLLFLGLFHIFVSVFYKKDPSALVLGCFSIVVCVRLYSTGVRLFPEHFPVGPEIYLRTEFITWFIGMPLGLHFLYSVFPIDAGRILLKIGYSVASVFVLATLLTGSNVYSHLIGPSYIAFVLMSGASFYVLAKAVRNRRPGALLYLFGFFALLFFLASEILYHSEMLDSWELSGVGVGIFVLSNALSLASKLLSAFREREQAQEILNLDLEELVKKRTRELEWARDEAEAANRAKSEFLINVDHEVRTPMNGIIGITEMLLESDLKPEQREMMELLKKSGDAMMVILGSMLDASNLEKGTLLLIHRPFHLKAAVYEAAMRTEDPIREKGLFFSVSLPDDIPDEVVGDEVRFKRMLIGLLENAEKFTKQGSIVLRGELLAKTQFAYRLCFEVEDTGIGIAEDKWESIFDPFQQVDSGVTKPFQGAGLGLSLSRALARKMDGDINVKSSPGKGSVFRLELSLSKPEIQP</sequence>
<feature type="transmembrane region" description="Helical" evidence="5">
    <location>
        <begin position="318"/>
        <end position="340"/>
    </location>
</feature>
<dbReference type="SMART" id="SM00388">
    <property type="entry name" value="HisKA"/>
    <property type="match status" value="1"/>
</dbReference>
<dbReference type="GO" id="GO:0000155">
    <property type="term" value="F:phosphorelay sensor kinase activity"/>
    <property type="evidence" value="ECO:0007669"/>
    <property type="project" value="InterPro"/>
</dbReference>
<feature type="domain" description="Histidine kinase" evidence="6">
    <location>
        <begin position="450"/>
        <end position="671"/>
    </location>
</feature>
<dbReference type="PANTHER" id="PTHR45339">
    <property type="entry name" value="HYBRID SIGNAL TRANSDUCTION HISTIDINE KINASE J"/>
    <property type="match status" value="1"/>
</dbReference>
<comment type="catalytic activity">
    <reaction evidence="1">
        <text>ATP + protein L-histidine = ADP + protein N-phospho-L-histidine.</text>
        <dbReference type="EC" id="2.7.13.3"/>
    </reaction>
</comment>
<dbReference type="PRINTS" id="PR00344">
    <property type="entry name" value="BCTRLSENSOR"/>
</dbReference>
<feature type="transmembrane region" description="Helical" evidence="5">
    <location>
        <begin position="206"/>
        <end position="225"/>
    </location>
</feature>
<comment type="caution">
    <text evidence="7">The sequence shown here is derived from an EMBL/GenBank/DDBJ whole genome shotgun (WGS) entry which is preliminary data.</text>
</comment>
<keyword evidence="8" id="KW-1185">Reference proteome</keyword>
<accession>A0A4R9GQI6</accession>
<dbReference type="InterPro" id="IPR011623">
    <property type="entry name" value="7TMR_DISM_rcpt_extracell_dom1"/>
</dbReference>
<feature type="transmembrane region" description="Helical" evidence="5">
    <location>
        <begin position="383"/>
        <end position="402"/>
    </location>
</feature>
<dbReference type="InterPro" id="IPR005467">
    <property type="entry name" value="His_kinase_dom"/>
</dbReference>
<feature type="transmembrane region" description="Helical" evidence="5">
    <location>
        <begin position="232"/>
        <end position="249"/>
    </location>
</feature>
<dbReference type="InterPro" id="IPR003661">
    <property type="entry name" value="HisK_dim/P_dom"/>
</dbReference>
<dbReference type="SUPFAM" id="SSF47384">
    <property type="entry name" value="Homodimeric domain of signal transducing histidine kinase"/>
    <property type="match status" value="1"/>
</dbReference>
<protein>
    <recommendedName>
        <fullName evidence="2">histidine kinase</fullName>
        <ecNumber evidence="2">2.7.13.3</ecNumber>
    </recommendedName>
</protein>
<evidence type="ECO:0000256" key="5">
    <source>
        <dbReference type="SAM" id="Phobius"/>
    </source>
</evidence>
<keyword evidence="7" id="KW-0418">Kinase</keyword>
<dbReference type="SUPFAM" id="SSF55874">
    <property type="entry name" value="ATPase domain of HSP90 chaperone/DNA topoisomerase II/histidine kinase"/>
    <property type="match status" value="1"/>
</dbReference>
<evidence type="ECO:0000313" key="8">
    <source>
        <dbReference type="Proteomes" id="UP000297855"/>
    </source>
</evidence>
<evidence type="ECO:0000313" key="7">
    <source>
        <dbReference type="EMBL" id="TGK18615.1"/>
    </source>
</evidence>